<keyword evidence="1" id="KW-0496">Mitochondrion</keyword>
<geneLocation type="mitochondrion" evidence="1"/>
<evidence type="ECO:0000313" key="1">
    <source>
        <dbReference type="EMBL" id="BBB05362.1"/>
    </source>
</evidence>
<proteinExistence type="predicted"/>
<organism evidence="1">
    <name type="scientific">Turritis glabra</name>
    <name type="common">Tower mustard</name>
    <name type="synonym">Arabis glabra</name>
    <dbReference type="NCBI Taxonomy" id="63678"/>
    <lineage>
        <taxon>Eukaryota</taxon>
        <taxon>Viridiplantae</taxon>
        <taxon>Streptophyta</taxon>
        <taxon>Embryophyta</taxon>
        <taxon>Tracheophyta</taxon>
        <taxon>Spermatophyta</taxon>
        <taxon>Magnoliopsida</taxon>
        <taxon>eudicotyledons</taxon>
        <taxon>Gunneridae</taxon>
        <taxon>Pentapetalae</taxon>
        <taxon>rosids</taxon>
        <taxon>malvids</taxon>
        <taxon>Brassicales</taxon>
        <taxon>Brassicaceae</taxon>
        <taxon>Turritideae</taxon>
        <taxon>Turritis</taxon>
    </lineage>
</organism>
<dbReference type="AlphaFoldDB" id="A0A5H2V462"/>
<dbReference type="EMBL" id="LC325489">
    <property type="protein sequence ID" value="BBB05362.1"/>
    <property type="molecule type" value="Genomic_DNA"/>
</dbReference>
<protein>
    <submittedName>
        <fullName evidence="1">ORF107A protein</fullName>
    </submittedName>
</protein>
<reference evidence="1" key="1">
    <citation type="submission" date="2024-06" db="EMBL/GenBank/DDBJ databases">
        <title>Organellar genome sequences of Turritis glabra.</title>
        <authorList>
            <person name="Kawabe A."/>
        </authorList>
    </citation>
    <scope>NUCLEOTIDE SEQUENCE</scope>
    <source>
        <strain evidence="1">OhmiShirahama</strain>
    </source>
</reference>
<accession>A0A5H2V462</accession>
<name>A0A5H2V462_TURGL</name>
<sequence length="107" mass="12097">MLNAFAFPQTNECFPAKRGFCANERTKCLNPKMPSKSMFGGSVSENLFLSKIRIGLSFPLPLSEIKLQNQDFRLEGQMSSFDPFVDESKALVRRLGQKVKAKSFLCR</sequence>